<protein>
    <submittedName>
        <fullName evidence="2">Uncharacterized protein</fullName>
    </submittedName>
</protein>
<keyword evidence="1" id="KW-0732">Signal</keyword>
<organism evidence="2">
    <name type="scientific">Trieres chinensis</name>
    <name type="common">Marine centric diatom</name>
    <name type="synonym">Odontella sinensis</name>
    <dbReference type="NCBI Taxonomy" id="1514140"/>
    <lineage>
        <taxon>Eukaryota</taxon>
        <taxon>Sar</taxon>
        <taxon>Stramenopiles</taxon>
        <taxon>Ochrophyta</taxon>
        <taxon>Bacillariophyta</taxon>
        <taxon>Mediophyceae</taxon>
        <taxon>Biddulphiophycidae</taxon>
        <taxon>Eupodiscales</taxon>
        <taxon>Parodontellaceae</taxon>
        <taxon>Trieres</taxon>
    </lineage>
</organism>
<feature type="signal peptide" evidence="1">
    <location>
        <begin position="1"/>
        <end position="19"/>
    </location>
</feature>
<reference evidence="2" key="1">
    <citation type="submission" date="2021-01" db="EMBL/GenBank/DDBJ databases">
        <authorList>
            <person name="Corre E."/>
            <person name="Pelletier E."/>
            <person name="Niang G."/>
            <person name="Scheremetjew M."/>
            <person name="Finn R."/>
            <person name="Kale V."/>
            <person name="Holt S."/>
            <person name="Cochrane G."/>
            <person name="Meng A."/>
            <person name="Brown T."/>
            <person name="Cohen L."/>
        </authorList>
    </citation>
    <scope>NUCLEOTIDE SEQUENCE</scope>
    <source>
        <strain evidence="2">Grunow 1884</strain>
    </source>
</reference>
<proteinExistence type="predicted"/>
<evidence type="ECO:0000313" key="2">
    <source>
        <dbReference type="EMBL" id="CAD9343666.1"/>
    </source>
</evidence>
<name>A0A7S1ZMF0_TRICV</name>
<dbReference type="EMBL" id="HBGO01021267">
    <property type="protein sequence ID" value="CAD9343666.1"/>
    <property type="molecule type" value="Transcribed_RNA"/>
</dbReference>
<gene>
    <name evidence="2" type="ORF">OSIN01602_LOCUS12210</name>
</gene>
<feature type="chain" id="PRO_5031427229" evidence="1">
    <location>
        <begin position="20"/>
        <end position="141"/>
    </location>
</feature>
<accession>A0A7S1ZMF0</accession>
<evidence type="ECO:0000256" key="1">
    <source>
        <dbReference type="SAM" id="SignalP"/>
    </source>
</evidence>
<dbReference type="AlphaFoldDB" id="A0A7S1ZMF0"/>
<sequence length="141" mass="14634">MRFFLLLALWSSLARTWLAAAFAPRSPPIVATHAEIGNPRLNRDGRTSLCVNCPNNDSERALNNLLLEISAQGVDGADGVRRPIADLSEREIGSIKDEADLAILGPTLAFAAGMSALLTAGAVAVIVSSGGLSTLAPAGLQ</sequence>